<dbReference type="NCBIfam" id="TIGR02177">
    <property type="entry name" value="PorB_KorB"/>
    <property type="match status" value="1"/>
</dbReference>
<dbReference type="GO" id="GO:0046872">
    <property type="term" value="F:metal ion binding"/>
    <property type="evidence" value="ECO:0007669"/>
    <property type="project" value="UniProtKB-KW"/>
</dbReference>
<feature type="domain" description="Pyruvate ferredoxin oxidoreductase beta subunit C-terminal" evidence="14">
    <location>
        <begin position="210"/>
        <end position="282"/>
    </location>
</feature>
<dbReference type="HOGENOM" id="CLU_048564_0_0_2"/>
<dbReference type="KEGG" id="tuz:TUZN_1749"/>
<dbReference type="Proteomes" id="UP000008138">
    <property type="component" value="Chromosome"/>
</dbReference>
<dbReference type="InterPro" id="IPR051457">
    <property type="entry name" value="2-oxoacid:Fd_oxidoreductase"/>
</dbReference>
<accession>F2L3H1</accession>
<comment type="catalytic activity">
    <reaction evidence="12">
        <text>a 2-oxocarboxylate + 2 oxidized [2Fe-2S]-[ferredoxin] + CoA = an acyl-CoA + 2 reduced [2Fe-2S]-[ferredoxin] + CO2 + H(+)</text>
        <dbReference type="Rhea" id="RHEA:42316"/>
        <dbReference type="Rhea" id="RHEA-COMP:10000"/>
        <dbReference type="Rhea" id="RHEA-COMP:10001"/>
        <dbReference type="ChEBI" id="CHEBI:15378"/>
        <dbReference type="ChEBI" id="CHEBI:16526"/>
        <dbReference type="ChEBI" id="CHEBI:33737"/>
        <dbReference type="ChEBI" id="CHEBI:33738"/>
        <dbReference type="ChEBI" id="CHEBI:35179"/>
        <dbReference type="ChEBI" id="CHEBI:57287"/>
        <dbReference type="ChEBI" id="CHEBI:58342"/>
        <dbReference type="EC" id="1.2.7.11"/>
    </reaction>
</comment>
<evidence type="ECO:0000256" key="5">
    <source>
        <dbReference type="ARBA" id="ARBA00012691"/>
    </source>
</evidence>
<feature type="domain" description="Thiamine pyrophosphate enzyme TPP-binding" evidence="13">
    <location>
        <begin position="59"/>
        <end position="206"/>
    </location>
</feature>
<evidence type="ECO:0000259" key="14">
    <source>
        <dbReference type="Pfam" id="PF12367"/>
    </source>
</evidence>
<dbReference type="SUPFAM" id="SSF52518">
    <property type="entry name" value="Thiamin diphosphate-binding fold (THDP-binding)"/>
    <property type="match status" value="1"/>
</dbReference>
<keyword evidence="6" id="KW-0479">Metal-binding</keyword>
<dbReference type="GO" id="GO:0018491">
    <property type="term" value="F:2-oxobutyrate synthase activity"/>
    <property type="evidence" value="ECO:0007669"/>
    <property type="project" value="UniProtKB-ARBA"/>
</dbReference>
<evidence type="ECO:0000259" key="13">
    <source>
        <dbReference type="Pfam" id="PF02775"/>
    </source>
</evidence>
<evidence type="ECO:0000256" key="12">
    <source>
        <dbReference type="ARBA" id="ARBA00048893"/>
    </source>
</evidence>
<sequence length="317" mass="35477">MTAATTIKVSLKRTPQDYKWTKPPEWCPGCGHFGILQALLQVFAELDMDPTRTVLVSGIGCSSRLPHYVRTVSAHTIHGRAIPFAIGLKLANPNLEVIVVGGDGDLFAIGGNHILGAGRRNVDFTVILMDNAVYGLTRGQAGPTLPLGMQPKALSKPNPHADLNPLLVALASGFTFIARAYSYDIKYTAKIIKEAILHKGSAIVQIFSPCVTYNNIMTREWYEKRVYKLDNDPTWDPVVHDEKEDYEKRKRAIEKILEPDRFALGVLYKNELVPTFEERYASMYDPNYMKIPPAIQPVEKDGKSVIDFYKLMADRLL</sequence>
<keyword evidence="16" id="KW-1185">Reference proteome</keyword>
<comment type="cofactor">
    <cofactor evidence="3">
        <name>[4Fe-4S] cluster</name>
        <dbReference type="ChEBI" id="CHEBI:49883"/>
    </cofactor>
</comment>
<dbReference type="GO" id="GO:0051536">
    <property type="term" value="F:iron-sulfur cluster binding"/>
    <property type="evidence" value="ECO:0007669"/>
    <property type="project" value="UniProtKB-KW"/>
</dbReference>
<dbReference type="STRING" id="999630.TUZN_1749"/>
<evidence type="ECO:0000256" key="10">
    <source>
        <dbReference type="ARBA" id="ARBA00023014"/>
    </source>
</evidence>
<comment type="cofactor">
    <cofactor evidence="1">
        <name>Mg(2+)</name>
        <dbReference type="ChEBI" id="CHEBI:18420"/>
    </cofactor>
</comment>
<reference key="2">
    <citation type="submission" date="2011-03" db="EMBL/GenBank/DDBJ databases">
        <title>Complete genome sequence of the thermoacidophilic crenarchaeon Thermoproteus uzoniensis 768-20.</title>
        <authorList>
            <person name="Mardanov A.V."/>
            <person name="Gumerov V.M."/>
            <person name="Beletsky A.V."/>
            <person name="Prokofeva M.I."/>
            <person name="Bonch-Osmolovskaya E.A."/>
            <person name="Ravin N.V."/>
            <person name="Skryabin K.G."/>
        </authorList>
    </citation>
    <scope>NUCLEOTIDE SEQUENCE</scope>
    <source>
        <strain>768-20</strain>
    </source>
</reference>
<dbReference type="EC" id="1.2.7.11" evidence="5"/>
<dbReference type="Pfam" id="PF02775">
    <property type="entry name" value="TPP_enzyme_C"/>
    <property type="match status" value="1"/>
</dbReference>
<keyword evidence="11" id="KW-0786">Thiamine pyrophosphate</keyword>
<evidence type="ECO:0000256" key="11">
    <source>
        <dbReference type="ARBA" id="ARBA00023052"/>
    </source>
</evidence>
<dbReference type="eggNOG" id="arCOG01599">
    <property type="taxonomic scope" value="Archaea"/>
</dbReference>
<organism evidence="15 16">
    <name type="scientific">Thermoproteus uzoniensis (strain 768-20)</name>
    <dbReference type="NCBI Taxonomy" id="999630"/>
    <lineage>
        <taxon>Archaea</taxon>
        <taxon>Thermoproteota</taxon>
        <taxon>Thermoprotei</taxon>
        <taxon>Thermoproteales</taxon>
        <taxon>Thermoproteaceae</taxon>
        <taxon>Thermoproteus</taxon>
    </lineage>
</organism>
<comment type="cofactor">
    <cofactor evidence="2">
        <name>thiamine diphosphate</name>
        <dbReference type="ChEBI" id="CHEBI:58937"/>
    </cofactor>
</comment>
<evidence type="ECO:0000256" key="7">
    <source>
        <dbReference type="ARBA" id="ARBA00022842"/>
    </source>
</evidence>
<evidence type="ECO:0000256" key="3">
    <source>
        <dbReference type="ARBA" id="ARBA00001966"/>
    </source>
</evidence>
<evidence type="ECO:0000256" key="4">
    <source>
        <dbReference type="ARBA" id="ARBA00011631"/>
    </source>
</evidence>
<evidence type="ECO:0000256" key="2">
    <source>
        <dbReference type="ARBA" id="ARBA00001964"/>
    </source>
</evidence>
<reference evidence="15 16" key="1">
    <citation type="journal article" date="2011" name="J. Bacteriol.">
        <title>Complete genome sequence of the thermoacidophilic crenarchaeon Thermoproteus uzoniensis 768-20.</title>
        <authorList>
            <person name="Mardanov A.V."/>
            <person name="Gumerov V.M."/>
            <person name="Beletsky A.V."/>
            <person name="Prokofeva M.I."/>
            <person name="Bonch-Osmolovskaya E.A."/>
            <person name="Ravin N.V."/>
            <person name="Skryabin K.G."/>
        </authorList>
    </citation>
    <scope>NUCLEOTIDE SEQUENCE [LARGE SCALE GENOMIC DNA]</scope>
    <source>
        <strain evidence="15 16">768-20</strain>
    </source>
</reference>
<proteinExistence type="predicted"/>
<dbReference type="CDD" id="cd03375">
    <property type="entry name" value="TPP_OGFOR"/>
    <property type="match status" value="1"/>
</dbReference>
<evidence type="ECO:0000256" key="8">
    <source>
        <dbReference type="ARBA" id="ARBA00023002"/>
    </source>
</evidence>
<dbReference type="AlphaFoldDB" id="F2L3H1"/>
<dbReference type="GeneID" id="10361263"/>
<keyword evidence="8" id="KW-0560">Oxidoreductase</keyword>
<gene>
    <name evidence="15" type="ordered locus">TUZN_1749</name>
</gene>
<dbReference type="RefSeq" id="WP_013680545.1">
    <property type="nucleotide sequence ID" value="NC_015315.1"/>
</dbReference>
<keyword evidence="7" id="KW-0460">Magnesium</keyword>
<comment type="subunit">
    <text evidence="4">Heterodimer composed of an alpha and a beta subunit.</text>
</comment>
<dbReference type="Gene3D" id="3.40.50.970">
    <property type="match status" value="1"/>
</dbReference>
<dbReference type="InterPro" id="IPR032686">
    <property type="entry name" value="PFO_beta_C"/>
</dbReference>
<dbReference type="PANTHER" id="PTHR48084">
    <property type="entry name" value="2-OXOGLUTARATE OXIDOREDUCTASE SUBUNIT KORB-RELATED"/>
    <property type="match status" value="1"/>
</dbReference>
<evidence type="ECO:0000313" key="16">
    <source>
        <dbReference type="Proteomes" id="UP000008138"/>
    </source>
</evidence>
<dbReference type="EMBL" id="CP002590">
    <property type="protein sequence ID" value="AEA13210.1"/>
    <property type="molecule type" value="Genomic_DNA"/>
</dbReference>
<name>F2L3H1_THEU7</name>
<evidence type="ECO:0000256" key="6">
    <source>
        <dbReference type="ARBA" id="ARBA00022723"/>
    </source>
</evidence>
<protein>
    <recommendedName>
        <fullName evidence="5">2-oxoacid oxidoreductase (ferredoxin)</fullName>
        <ecNumber evidence="5">1.2.7.11</ecNumber>
    </recommendedName>
</protein>
<dbReference type="InterPro" id="IPR011766">
    <property type="entry name" value="TPP_enzyme_TPP-bd"/>
</dbReference>
<dbReference type="OrthoDB" id="30755at2157"/>
<dbReference type="Pfam" id="PF12367">
    <property type="entry name" value="PFO_beta_C"/>
    <property type="match status" value="1"/>
</dbReference>
<dbReference type="GO" id="GO:0019164">
    <property type="term" value="F:pyruvate synthase activity"/>
    <property type="evidence" value="ECO:0007669"/>
    <property type="project" value="UniProtKB-ARBA"/>
</dbReference>
<dbReference type="GO" id="GO:0030976">
    <property type="term" value="F:thiamine pyrophosphate binding"/>
    <property type="evidence" value="ECO:0007669"/>
    <property type="project" value="InterPro"/>
</dbReference>
<evidence type="ECO:0000256" key="9">
    <source>
        <dbReference type="ARBA" id="ARBA00023004"/>
    </source>
</evidence>
<evidence type="ECO:0000313" key="15">
    <source>
        <dbReference type="EMBL" id="AEA13210.1"/>
    </source>
</evidence>
<keyword evidence="9" id="KW-0408">Iron</keyword>
<keyword evidence="10" id="KW-0411">Iron-sulfur</keyword>
<dbReference type="PANTHER" id="PTHR48084:SF2">
    <property type="entry name" value="PYRUVATE FERREDOXIN_FLAVODOXIN OXIDOREDUCTASE, BETA SUBUNIT"/>
    <property type="match status" value="1"/>
</dbReference>
<evidence type="ECO:0000256" key="1">
    <source>
        <dbReference type="ARBA" id="ARBA00001946"/>
    </source>
</evidence>
<dbReference type="InterPro" id="IPR029061">
    <property type="entry name" value="THDP-binding"/>
</dbReference>
<dbReference type="InterPro" id="IPR011896">
    <property type="entry name" value="OFOB"/>
</dbReference>